<gene>
    <name evidence="1" type="ORF">LUCI_4006</name>
</gene>
<proteinExistence type="predicted"/>
<name>A0A498RHZ9_9FIRM</name>
<reference evidence="1 2" key="1">
    <citation type="submission" date="2018-06" db="EMBL/GenBank/DDBJ databases">
        <authorList>
            <person name="Strepis N."/>
        </authorList>
    </citation>
    <scope>NUCLEOTIDE SEQUENCE [LARGE SCALE GENOMIC DNA]</scope>
    <source>
        <strain evidence="1">LUCI</strain>
    </source>
</reference>
<keyword evidence="2" id="KW-1185">Reference proteome</keyword>
<evidence type="ECO:0000313" key="1">
    <source>
        <dbReference type="EMBL" id="VBB08728.1"/>
    </source>
</evidence>
<organism evidence="1 2">
    <name type="scientific">Lucifera butyrica</name>
    <dbReference type="NCBI Taxonomy" id="1351585"/>
    <lineage>
        <taxon>Bacteria</taxon>
        <taxon>Bacillati</taxon>
        <taxon>Bacillota</taxon>
        <taxon>Negativicutes</taxon>
        <taxon>Veillonellales</taxon>
        <taxon>Veillonellaceae</taxon>
        <taxon>Lucifera</taxon>
    </lineage>
</organism>
<evidence type="ECO:0000313" key="2">
    <source>
        <dbReference type="Proteomes" id="UP000277811"/>
    </source>
</evidence>
<dbReference type="AlphaFoldDB" id="A0A498RHZ9"/>
<sequence length="34" mass="3736">MERTVKTVTLGVMADLYKITGESVAEGLDFFGEK</sequence>
<protein>
    <submittedName>
        <fullName evidence="1">Uncharacterized protein</fullName>
    </submittedName>
</protein>
<dbReference type="Proteomes" id="UP000277811">
    <property type="component" value="Unassembled WGS sequence"/>
</dbReference>
<dbReference type="EMBL" id="UPPP01000094">
    <property type="protein sequence ID" value="VBB08728.1"/>
    <property type="molecule type" value="Genomic_DNA"/>
</dbReference>
<accession>A0A498RHZ9</accession>